<dbReference type="InterPro" id="IPR051207">
    <property type="entry name" value="ComplexI_NDUFA9_subunit"/>
</dbReference>
<evidence type="ECO:0000313" key="2">
    <source>
        <dbReference type="Proteomes" id="UP000281738"/>
    </source>
</evidence>
<reference evidence="1 2" key="1">
    <citation type="submission" date="2018-11" db="EMBL/GenBank/DDBJ databases">
        <title>Sequencing the genomes of 1000 actinobacteria strains.</title>
        <authorList>
            <person name="Klenk H.-P."/>
        </authorList>
    </citation>
    <scope>NUCLEOTIDE SEQUENCE [LARGE SCALE GENOMIC DNA]</scope>
    <source>
        <strain evidence="1 2">DSM 12652</strain>
    </source>
</reference>
<gene>
    <name evidence="1" type="ORF">EDD33_1946</name>
</gene>
<dbReference type="OrthoDB" id="9771302at2"/>
<dbReference type="PANTHER" id="PTHR12126:SF11">
    <property type="entry name" value="NADH DEHYDROGENASE [UBIQUINONE] 1 ALPHA SUBCOMPLEX SUBUNIT 9, MITOCHONDRIAL"/>
    <property type="match status" value="1"/>
</dbReference>
<name>A0A3N2CU76_9ACTN</name>
<dbReference type="Proteomes" id="UP000281738">
    <property type="component" value="Unassembled WGS sequence"/>
</dbReference>
<dbReference type="RefSeq" id="WP_123390446.1">
    <property type="nucleotide sequence ID" value="NZ_RKHO01000001.1"/>
</dbReference>
<comment type="caution">
    <text evidence="1">The sequence shown here is derived from an EMBL/GenBank/DDBJ whole genome shotgun (WGS) entry which is preliminary data.</text>
</comment>
<protein>
    <submittedName>
        <fullName evidence="1">Uncharacterized protein YbjT (DUF2867 family)</fullName>
    </submittedName>
</protein>
<accession>A0A3N2CU76</accession>
<keyword evidence="2" id="KW-1185">Reference proteome</keyword>
<sequence>MRVAVAGGTGQVGSRVVSRLQARGDEAVVLSRSSGVDLVTGEGLVGVLDGVQAVLDCTSTTSQVRRVCVEFFAAVARTLQLAAAEAGVHRLVTLSIVGIDAMPGVGHYAGKLAQKRETRAGAVPATILRATQFHTFPAQLAGTLGLGPVRLCLRQPVQPVDVETVVEHLLRLIDGQDEGRTVDLGGPQRLAMTTACRRTFRARGAHRLVLPLVLPGRSGRAARRGAALAGPDAILAGRSFEEWIEAGAPA</sequence>
<dbReference type="SUPFAM" id="SSF51735">
    <property type="entry name" value="NAD(P)-binding Rossmann-fold domains"/>
    <property type="match status" value="1"/>
</dbReference>
<dbReference type="GO" id="GO:0044877">
    <property type="term" value="F:protein-containing complex binding"/>
    <property type="evidence" value="ECO:0007669"/>
    <property type="project" value="TreeGrafter"/>
</dbReference>
<dbReference type="Gene3D" id="3.40.50.720">
    <property type="entry name" value="NAD(P)-binding Rossmann-like Domain"/>
    <property type="match status" value="1"/>
</dbReference>
<evidence type="ECO:0000313" key="1">
    <source>
        <dbReference type="EMBL" id="ROR91085.1"/>
    </source>
</evidence>
<dbReference type="InterPro" id="IPR036291">
    <property type="entry name" value="NAD(P)-bd_dom_sf"/>
</dbReference>
<dbReference type="EMBL" id="RKHO01000001">
    <property type="protein sequence ID" value="ROR91085.1"/>
    <property type="molecule type" value="Genomic_DNA"/>
</dbReference>
<dbReference type="PANTHER" id="PTHR12126">
    <property type="entry name" value="NADH-UBIQUINONE OXIDOREDUCTASE 39 KDA SUBUNIT-RELATED"/>
    <property type="match status" value="1"/>
</dbReference>
<organism evidence="1 2">
    <name type="scientific">Nocardioides aurantiacus</name>
    <dbReference type="NCBI Taxonomy" id="86796"/>
    <lineage>
        <taxon>Bacteria</taxon>
        <taxon>Bacillati</taxon>
        <taxon>Actinomycetota</taxon>
        <taxon>Actinomycetes</taxon>
        <taxon>Propionibacteriales</taxon>
        <taxon>Nocardioidaceae</taxon>
        <taxon>Nocardioides</taxon>
    </lineage>
</organism>
<proteinExistence type="predicted"/>
<dbReference type="AlphaFoldDB" id="A0A3N2CU76"/>